<reference evidence="1" key="1">
    <citation type="journal article" date="2014" name="Front. Microbiol.">
        <title>High frequency of phylogenetically diverse reductive dehalogenase-homologous genes in deep subseafloor sedimentary metagenomes.</title>
        <authorList>
            <person name="Kawai M."/>
            <person name="Futagami T."/>
            <person name="Toyoda A."/>
            <person name="Takaki Y."/>
            <person name="Nishi S."/>
            <person name="Hori S."/>
            <person name="Arai W."/>
            <person name="Tsubouchi T."/>
            <person name="Morono Y."/>
            <person name="Uchiyama I."/>
            <person name="Ito T."/>
            <person name="Fujiyama A."/>
            <person name="Inagaki F."/>
            <person name="Takami H."/>
        </authorList>
    </citation>
    <scope>NUCLEOTIDE SEQUENCE</scope>
    <source>
        <strain evidence="1">Expedition CK06-06</strain>
    </source>
</reference>
<gene>
    <name evidence="1" type="ORF">S06H3_37332</name>
</gene>
<evidence type="ECO:0000313" key="1">
    <source>
        <dbReference type="EMBL" id="GAI22710.1"/>
    </source>
</evidence>
<organism evidence="1">
    <name type="scientific">marine sediment metagenome</name>
    <dbReference type="NCBI Taxonomy" id="412755"/>
    <lineage>
        <taxon>unclassified sequences</taxon>
        <taxon>metagenomes</taxon>
        <taxon>ecological metagenomes</taxon>
    </lineage>
</organism>
<protein>
    <submittedName>
        <fullName evidence="1">Uncharacterized protein</fullName>
    </submittedName>
</protein>
<proteinExistence type="predicted"/>
<accession>X1N769</accession>
<name>X1N769_9ZZZZ</name>
<comment type="caution">
    <text evidence="1">The sequence shown here is derived from an EMBL/GenBank/DDBJ whole genome shotgun (WGS) entry which is preliminary data.</text>
</comment>
<dbReference type="AlphaFoldDB" id="X1N769"/>
<sequence>MMDGVIFPIDGIAVDFDGRIADRLGTAFLSEQFLGFDNQFSREKRFGNVVIAAKF</sequence>
<dbReference type="EMBL" id="BARV01022675">
    <property type="protein sequence ID" value="GAI22710.1"/>
    <property type="molecule type" value="Genomic_DNA"/>
</dbReference>